<evidence type="ECO:0000256" key="7">
    <source>
        <dbReference type="ARBA" id="ARBA00022679"/>
    </source>
</evidence>
<dbReference type="PROSITE" id="PS51177">
    <property type="entry name" value="LUMAZINE_BIND"/>
    <property type="match status" value="2"/>
</dbReference>
<feature type="domain" description="Lumazine-binding" evidence="11">
    <location>
        <begin position="1"/>
        <end position="96"/>
    </location>
</feature>
<dbReference type="InterPro" id="IPR026017">
    <property type="entry name" value="Lumazine-bd_dom"/>
</dbReference>
<feature type="repeat" description="Lumazine-binding" evidence="10">
    <location>
        <begin position="97"/>
        <end position="193"/>
    </location>
</feature>
<evidence type="ECO:0000256" key="1">
    <source>
        <dbReference type="ARBA" id="ARBA00000968"/>
    </source>
</evidence>
<dbReference type="CDD" id="cd00402">
    <property type="entry name" value="Riboflavin_synthase_like"/>
    <property type="match status" value="1"/>
</dbReference>
<evidence type="ECO:0000256" key="6">
    <source>
        <dbReference type="ARBA" id="ARBA00022619"/>
    </source>
</evidence>
<evidence type="ECO:0000259" key="11">
    <source>
        <dbReference type="PROSITE" id="PS51177"/>
    </source>
</evidence>
<dbReference type="PANTHER" id="PTHR21098:SF12">
    <property type="entry name" value="RIBOFLAVIN SYNTHASE"/>
    <property type="match status" value="1"/>
</dbReference>
<feature type="domain" description="Lumazine-binding" evidence="11">
    <location>
        <begin position="97"/>
        <end position="193"/>
    </location>
</feature>
<keyword evidence="8" id="KW-0677">Repeat</keyword>
<sequence length="222" mass="24328">MFTGIIEEMGKIKEIRKTAKDYEVVITAHKILTDVQLGDSISVNGICLTVTSFTATSFQVDVMPETIKASNLDRLQVGSSVNLERAMAANGRFGGHFVSGHIDTVGEIVERKHVSNASYFWIKTKPEMLKYIVSKGSITIDGISLTVVETKDDMFSISIIPHTLSETVLGERQAGDQVNVECDMLAKYMDRLLEARLSGTGTKGSQSTSSLTMEHLMENGFV</sequence>
<evidence type="ECO:0000313" key="12">
    <source>
        <dbReference type="EMBL" id="MDQ0164554.1"/>
    </source>
</evidence>
<protein>
    <recommendedName>
        <fullName evidence="5 9">Riboflavin synthase</fullName>
        <ecNumber evidence="4 9">2.5.1.9</ecNumber>
    </recommendedName>
</protein>
<dbReference type="NCBIfam" id="NF009566">
    <property type="entry name" value="PRK13020.1"/>
    <property type="match status" value="1"/>
</dbReference>
<evidence type="ECO:0000256" key="3">
    <source>
        <dbReference type="ARBA" id="ARBA00004887"/>
    </source>
</evidence>
<gene>
    <name evidence="12" type="ORF">J2S11_000454</name>
</gene>
<feature type="repeat" description="Lumazine-binding" evidence="10">
    <location>
        <begin position="1"/>
        <end position="96"/>
    </location>
</feature>
<organism evidence="12 13">
    <name type="scientific">Caldalkalibacillus horti</name>
    <dbReference type="NCBI Taxonomy" id="77523"/>
    <lineage>
        <taxon>Bacteria</taxon>
        <taxon>Bacillati</taxon>
        <taxon>Bacillota</taxon>
        <taxon>Bacilli</taxon>
        <taxon>Bacillales</taxon>
        <taxon>Bacillaceae</taxon>
        <taxon>Caldalkalibacillus</taxon>
    </lineage>
</organism>
<dbReference type="PIRSF" id="PIRSF000498">
    <property type="entry name" value="Riboflavin_syn_A"/>
    <property type="match status" value="1"/>
</dbReference>
<comment type="function">
    <text evidence="2">Catalyzes the dismutation of two molecules of 6,7-dimethyl-8-ribityllumazine, resulting in the formation of riboflavin and 5-amino-6-(D-ribitylamino)uracil.</text>
</comment>
<dbReference type="EC" id="2.5.1.9" evidence="4 9"/>
<evidence type="ECO:0000256" key="8">
    <source>
        <dbReference type="ARBA" id="ARBA00022737"/>
    </source>
</evidence>
<name>A0ABT9VUJ8_9BACI</name>
<dbReference type="NCBIfam" id="TIGR00187">
    <property type="entry name" value="ribE"/>
    <property type="match status" value="1"/>
</dbReference>
<keyword evidence="7 12" id="KW-0808">Transferase</keyword>
<dbReference type="GO" id="GO:0004746">
    <property type="term" value="F:riboflavin synthase activity"/>
    <property type="evidence" value="ECO:0007669"/>
    <property type="project" value="UniProtKB-EC"/>
</dbReference>
<accession>A0ABT9VUJ8</accession>
<comment type="caution">
    <text evidence="12">The sequence shown here is derived from an EMBL/GenBank/DDBJ whole genome shotgun (WGS) entry which is preliminary data.</text>
</comment>
<dbReference type="Gene3D" id="2.40.30.20">
    <property type="match status" value="2"/>
</dbReference>
<dbReference type="EMBL" id="JAUSTY010000002">
    <property type="protein sequence ID" value="MDQ0164554.1"/>
    <property type="molecule type" value="Genomic_DNA"/>
</dbReference>
<evidence type="ECO:0000256" key="10">
    <source>
        <dbReference type="PROSITE-ProRule" id="PRU00524"/>
    </source>
</evidence>
<keyword evidence="13" id="KW-1185">Reference proteome</keyword>
<reference evidence="12 13" key="1">
    <citation type="submission" date="2023-07" db="EMBL/GenBank/DDBJ databases">
        <title>Genomic Encyclopedia of Type Strains, Phase IV (KMG-IV): sequencing the most valuable type-strain genomes for metagenomic binning, comparative biology and taxonomic classification.</title>
        <authorList>
            <person name="Goeker M."/>
        </authorList>
    </citation>
    <scope>NUCLEOTIDE SEQUENCE [LARGE SCALE GENOMIC DNA]</scope>
    <source>
        <strain evidence="12 13">DSM 12751</strain>
    </source>
</reference>
<dbReference type="PANTHER" id="PTHR21098">
    <property type="entry name" value="RIBOFLAVIN SYNTHASE ALPHA CHAIN"/>
    <property type="match status" value="1"/>
</dbReference>
<evidence type="ECO:0000256" key="5">
    <source>
        <dbReference type="ARBA" id="ARBA00013950"/>
    </source>
</evidence>
<dbReference type="Pfam" id="PF00677">
    <property type="entry name" value="Lum_binding"/>
    <property type="match status" value="2"/>
</dbReference>
<evidence type="ECO:0000256" key="9">
    <source>
        <dbReference type="NCBIfam" id="TIGR00187"/>
    </source>
</evidence>
<comment type="pathway">
    <text evidence="3">Cofactor biosynthesis; riboflavin biosynthesis; riboflavin from 2-hydroxy-3-oxobutyl phosphate and 5-amino-6-(D-ribitylamino)uracil: step 2/2.</text>
</comment>
<dbReference type="InterPro" id="IPR017938">
    <property type="entry name" value="Riboflavin_synthase-like_b-brl"/>
</dbReference>
<evidence type="ECO:0000256" key="4">
    <source>
        <dbReference type="ARBA" id="ARBA00012827"/>
    </source>
</evidence>
<dbReference type="RefSeq" id="WP_307390330.1">
    <property type="nucleotide sequence ID" value="NZ_BAAADK010000018.1"/>
</dbReference>
<comment type="catalytic activity">
    <reaction evidence="1">
        <text>2 6,7-dimethyl-8-(1-D-ribityl)lumazine + H(+) = 5-amino-6-(D-ribitylamino)uracil + riboflavin</text>
        <dbReference type="Rhea" id="RHEA:20772"/>
        <dbReference type="ChEBI" id="CHEBI:15378"/>
        <dbReference type="ChEBI" id="CHEBI:15934"/>
        <dbReference type="ChEBI" id="CHEBI:57986"/>
        <dbReference type="ChEBI" id="CHEBI:58201"/>
        <dbReference type="EC" id="2.5.1.9"/>
    </reaction>
</comment>
<evidence type="ECO:0000256" key="2">
    <source>
        <dbReference type="ARBA" id="ARBA00002803"/>
    </source>
</evidence>
<dbReference type="Proteomes" id="UP001235840">
    <property type="component" value="Unassembled WGS sequence"/>
</dbReference>
<keyword evidence="6" id="KW-0686">Riboflavin biosynthesis</keyword>
<dbReference type="InterPro" id="IPR001783">
    <property type="entry name" value="Lumazine-bd"/>
</dbReference>
<dbReference type="NCBIfam" id="NF006767">
    <property type="entry name" value="PRK09289.1"/>
    <property type="match status" value="1"/>
</dbReference>
<dbReference type="InterPro" id="IPR023366">
    <property type="entry name" value="ATP_synth_asu-like_sf"/>
</dbReference>
<evidence type="ECO:0000313" key="13">
    <source>
        <dbReference type="Proteomes" id="UP001235840"/>
    </source>
</evidence>
<proteinExistence type="predicted"/>
<dbReference type="SUPFAM" id="SSF63380">
    <property type="entry name" value="Riboflavin synthase domain-like"/>
    <property type="match status" value="2"/>
</dbReference>